<dbReference type="PROSITE" id="PS50231">
    <property type="entry name" value="RICIN_B_LECTIN"/>
    <property type="match status" value="1"/>
</dbReference>
<dbReference type="InterPro" id="IPR035992">
    <property type="entry name" value="Ricin_B-like_lectins"/>
</dbReference>
<protein>
    <recommendedName>
        <fullName evidence="4">Ricin B lectin domain-containing protein</fullName>
    </recommendedName>
</protein>
<accession>A0AAE3W8H6</accession>
<evidence type="ECO:0000256" key="1">
    <source>
        <dbReference type="SAM" id="SignalP"/>
    </source>
</evidence>
<name>A0AAE3W8H6_9ACTN</name>
<dbReference type="Proteomes" id="UP001240236">
    <property type="component" value="Unassembled WGS sequence"/>
</dbReference>
<evidence type="ECO:0000313" key="3">
    <source>
        <dbReference type="Proteomes" id="UP001240236"/>
    </source>
</evidence>
<keyword evidence="3" id="KW-1185">Reference proteome</keyword>
<gene>
    <name evidence="2" type="ORF">J2S42_007288</name>
</gene>
<organism evidence="2 3">
    <name type="scientific">Catenuloplanes indicus</name>
    <dbReference type="NCBI Taxonomy" id="137267"/>
    <lineage>
        <taxon>Bacteria</taxon>
        <taxon>Bacillati</taxon>
        <taxon>Actinomycetota</taxon>
        <taxon>Actinomycetes</taxon>
        <taxon>Micromonosporales</taxon>
        <taxon>Micromonosporaceae</taxon>
        <taxon>Catenuloplanes</taxon>
    </lineage>
</organism>
<comment type="caution">
    <text evidence="2">The sequence shown here is derived from an EMBL/GenBank/DDBJ whole genome shotgun (WGS) entry which is preliminary data.</text>
</comment>
<feature type="signal peptide" evidence="1">
    <location>
        <begin position="1"/>
        <end position="26"/>
    </location>
</feature>
<proteinExistence type="predicted"/>
<evidence type="ECO:0000313" key="2">
    <source>
        <dbReference type="EMBL" id="MDQ0370619.1"/>
    </source>
</evidence>
<evidence type="ECO:0008006" key="4">
    <source>
        <dbReference type="Google" id="ProtNLM"/>
    </source>
</evidence>
<keyword evidence="1" id="KW-0732">Signal</keyword>
<dbReference type="Gene3D" id="2.80.10.50">
    <property type="match status" value="1"/>
</dbReference>
<dbReference type="EMBL" id="JAUSUZ010000001">
    <property type="protein sequence ID" value="MDQ0370619.1"/>
    <property type="molecule type" value="Genomic_DNA"/>
</dbReference>
<sequence length="176" mass="18981">MRIKARYAAVVAGALAAMAVPGAAQAGPVEGPAYLRNVGLDGCLTAVGDDGRRGALVRVKPCDGSFAQLWLMKVLHVDADDQPVFTIRKSGWECLELIGEELPDSGRLALRDCDEGNPYQVFRASTTDWSAPVWRVSGPLPGAWLRAYHEHEAPYVAADDERPGAFAEWEHLPIGA</sequence>
<reference evidence="2 3" key="1">
    <citation type="submission" date="2023-07" db="EMBL/GenBank/DDBJ databases">
        <title>Sequencing the genomes of 1000 actinobacteria strains.</title>
        <authorList>
            <person name="Klenk H.-P."/>
        </authorList>
    </citation>
    <scope>NUCLEOTIDE SEQUENCE [LARGE SCALE GENOMIC DNA]</scope>
    <source>
        <strain evidence="2 3">DSM 44709</strain>
    </source>
</reference>
<feature type="chain" id="PRO_5042163064" description="Ricin B lectin domain-containing protein" evidence="1">
    <location>
        <begin position="27"/>
        <end position="176"/>
    </location>
</feature>
<dbReference type="RefSeq" id="WP_307246721.1">
    <property type="nucleotide sequence ID" value="NZ_JAUSUZ010000001.1"/>
</dbReference>
<dbReference type="SUPFAM" id="SSF50370">
    <property type="entry name" value="Ricin B-like lectins"/>
    <property type="match status" value="1"/>
</dbReference>
<dbReference type="AlphaFoldDB" id="A0AAE3W8H6"/>